<dbReference type="InParanoid" id="A0A194XWM7"/>
<dbReference type="RefSeq" id="XP_018078779.1">
    <property type="nucleotide sequence ID" value="XM_018205981.1"/>
</dbReference>
<sequence>MDPFSVTVGAIALAETANKLASSLTDRYSAFSSAPKEMLEIASHVTMCAGLVNVFAQSIDDRSEDDFPKSFRQDASFLVLQKPDYGDRLKWAFGSHSQKKVAKHQENLKQAQHMIMFMTTCWQFKLPSKPKQPSVGTTGSSIPMGSLQGVLQHMPVQINMKGPESESQTVTYEATLTLKPVEQRPQREEYELEHARKKIEVSSRSSETTNRAKQALENMRRSPYFSMLLLQPKLERVVQERKYYRAEPASEDEREKMKMEEEKRKQEAEMELEMNFRPKPLSKEAASEDVEDILSQWFDEDPEPDYLDHDHDSLSDLEEVTSEVDPPPLSKGGLKVETPLRPSSAPMPEHPNWDWACDGCERKVSALG</sequence>
<dbReference type="AlphaFoldDB" id="A0A194XWM7"/>
<proteinExistence type="predicted"/>
<name>A0A194XWM7_MOLSC</name>
<dbReference type="OrthoDB" id="661148at2759"/>
<dbReference type="EMBL" id="KQ947404">
    <property type="protein sequence ID" value="KUJ24424.1"/>
    <property type="molecule type" value="Genomic_DNA"/>
</dbReference>
<dbReference type="GeneID" id="28815707"/>
<evidence type="ECO:0000313" key="3">
    <source>
        <dbReference type="Proteomes" id="UP000070700"/>
    </source>
</evidence>
<organism evidence="2 3">
    <name type="scientific">Mollisia scopiformis</name>
    <name type="common">Conifer needle endophyte fungus</name>
    <name type="synonym">Phialocephala scopiformis</name>
    <dbReference type="NCBI Taxonomy" id="149040"/>
    <lineage>
        <taxon>Eukaryota</taxon>
        <taxon>Fungi</taxon>
        <taxon>Dikarya</taxon>
        <taxon>Ascomycota</taxon>
        <taxon>Pezizomycotina</taxon>
        <taxon>Leotiomycetes</taxon>
        <taxon>Helotiales</taxon>
        <taxon>Mollisiaceae</taxon>
        <taxon>Mollisia</taxon>
    </lineage>
</organism>
<accession>A0A194XWM7</accession>
<dbReference type="Proteomes" id="UP000070700">
    <property type="component" value="Unassembled WGS sequence"/>
</dbReference>
<evidence type="ECO:0000313" key="2">
    <source>
        <dbReference type="EMBL" id="KUJ24424.1"/>
    </source>
</evidence>
<gene>
    <name evidence="2" type="ORF">LY89DRAFT_22533</name>
</gene>
<reference evidence="2 3" key="1">
    <citation type="submission" date="2015-10" db="EMBL/GenBank/DDBJ databases">
        <title>Full genome of DAOMC 229536 Phialocephala scopiformis, a fungal endophyte of spruce producing the potent anti-insectan compound rugulosin.</title>
        <authorList>
            <consortium name="DOE Joint Genome Institute"/>
            <person name="Walker A.K."/>
            <person name="Frasz S.L."/>
            <person name="Seifert K.A."/>
            <person name="Miller J.D."/>
            <person name="Mondo S.J."/>
            <person name="Labutti K."/>
            <person name="Lipzen A."/>
            <person name="Dockter R."/>
            <person name="Kennedy M."/>
            <person name="Grigoriev I.V."/>
            <person name="Spatafora J.W."/>
        </authorList>
    </citation>
    <scope>NUCLEOTIDE SEQUENCE [LARGE SCALE GENOMIC DNA]</scope>
    <source>
        <strain evidence="2 3">CBS 120377</strain>
    </source>
</reference>
<protein>
    <submittedName>
        <fullName evidence="2">Uncharacterized protein</fullName>
    </submittedName>
</protein>
<feature type="region of interest" description="Disordered" evidence="1">
    <location>
        <begin position="299"/>
        <end position="355"/>
    </location>
</feature>
<keyword evidence="3" id="KW-1185">Reference proteome</keyword>
<evidence type="ECO:0000256" key="1">
    <source>
        <dbReference type="SAM" id="MobiDB-lite"/>
    </source>
</evidence>
<dbReference type="KEGG" id="psco:LY89DRAFT_22533"/>